<reference evidence="1" key="1">
    <citation type="submission" date="2020-03" db="EMBL/GenBank/DDBJ databases">
        <title>The deep terrestrial virosphere.</title>
        <authorList>
            <person name="Holmfeldt K."/>
            <person name="Nilsson E."/>
            <person name="Simone D."/>
            <person name="Lopez-Fernandez M."/>
            <person name="Wu X."/>
            <person name="de Brujin I."/>
            <person name="Lundin D."/>
            <person name="Andersson A."/>
            <person name="Bertilsson S."/>
            <person name="Dopson M."/>
        </authorList>
    </citation>
    <scope>NUCLEOTIDE SEQUENCE</scope>
    <source>
        <strain evidence="1">TM448A00204</strain>
        <strain evidence="2">TM448B00128</strain>
    </source>
</reference>
<dbReference type="AlphaFoldDB" id="A0A6H1ZCI8"/>
<evidence type="ECO:0000313" key="1">
    <source>
        <dbReference type="EMBL" id="QJA45264.1"/>
    </source>
</evidence>
<proteinExistence type="predicted"/>
<protein>
    <submittedName>
        <fullName evidence="1">Uncharacterized protein</fullName>
    </submittedName>
</protein>
<sequence length="97" mass="11003">MKLKRKIDELEALVLVRFSDLEEGLKRIIARGEIVSILKEELDCVRGEKKELLNRLMARDFETFQTYTAGGQEEAVGEDLKPEEDADMAGEVFAVKS</sequence>
<dbReference type="EMBL" id="MT144590">
    <property type="protein sequence ID" value="QJH93664.1"/>
    <property type="molecule type" value="Genomic_DNA"/>
</dbReference>
<name>A0A6H1ZCI8_9ZZZZ</name>
<organism evidence="1">
    <name type="scientific">viral metagenome</name>
    <dbReference type="NCBI Taxonomy" id="1070528"/>
    <lineage>
        <taxon>unclassified sequences</taxon>
        <taxon>metagenomes</taxon>
        <taxon>organismal metagenomes</taxon>
    </lineage>
</organism>
<accession>A0A6H1ZCI8</accession>
<evidence type="ECO:0000313" key="2">
    <source>
        <dbReference type="EMBL" id="QJH93664.1"/>
    </source>
</evidence>
<dbReference type="EMBL" id="MT143988">
    <property type="protein sequence ID" value="QJA45264.1"/>
    <property type="molecule type" value="Genomic_DNA"/>
</dbReference>
<gene>
    <name evidence="1" type="ORF">TM448A00204_0009</name>
    <name evidence="2" type="ORF">TM448B00128_0039</name>
</gene>